<evidence type="ECO:0000256" key="11">
    <source>
        <dbReference type="PROSITE-ProRule" id="PRU00192"/>
    </source>
</evidence>
<dbReference type="PANTHER" id="PTHR24418">
    <property type="entry name" value="TYROSINE-PROTEIN KINASE"/>
    <property type="match status" value="1"/>
</dbReference>
<evidence type="ECO:0000256" key="1">
    <source>
        <dbReference type="ARBA" id="ARBA00022443"/>
    </source>
</evidence>
<dbReference type="Gene3D" id="3.30.200.20">
    <property type="entry name" value="Phosphorylase Kinase, domain 1"/>
    <property type="match status" value="1"/>
</dbReference>
<dbReference type="PROSITE" id="PS50001">
    <property type="entry name" value="SH2"/>
    <property type="match status" value="1"/>
</dbReference>
<feature type="compositionally biased region" description="Basic and acidic residues" evidence="13">
    <location>
        <begin position="791"/>
        <end position="802"/>
    </location>
</feature>
<dbReference type="InterPro" id="IPR000980">
    <property type="entry name" value="SH2"/>
</dbReference>
<comment type="caution">
    <text evidence="17">The sequence shown here is derived from an EMBL/GenBank/DDBJ whole genome shotgun (WGS) entry which is preliminary data.</text>
</comment>
<dbReference type="InterPro" id="IPR001452">
    <property type="entry name" value="SH3_domain"/>
</dbReference>
<dbReference type="InterPro" id="IPR020635">
    <property type="entry name" value="Tyr_kinase_cat_dom"/>
</dbReference>
<feature type="compositionally biased region" description="Low complexity" evidence="13">
    <location>
        <begin position="861"/>
        <end position="871"/>
    </location>
</feature>
<keyword evidence="3 12" id="KW-0808">Transferase</keyword>
<dbReference type="InterPro" id="IPR011009">
    <property type="entry name" value="Kinase-like_dom_sf"/>
</dbReference>
<gene>
    <name evidence="17" type="ORF">GPM918_LOCUS7761</name>
    <name evidence="18" type="ORF">SRO942_LOCUS7761</name>
</gene>
<dbReference type="GO" id="GO:0004715">
    <property type="term" value="F:non-membrane spanning protein tyrosine kinase activity"/>
    <property type="evidence" value="ECO:0007669"/>
    <property type="project" value="UniProtKB-EC"/>
</dbReference>
<dbReference type="PRINTS" id="PR00401">
    <property type="entry name" value="SH2DOMAIN"/>
</dbReference>
<organism evidence="17 19">
    <name type="scientific">Didymodactylos carnosus</name>
    <dbReference type="NCBI Taxonomy" id="1234261"/>
    <lineage>
        <taxon>Eukaryota</taxon>
        <taxon>Metazoa</taxon>
        <taxon>Spiralia</taxon>
        <taxon>Gnathifera</taxon>
        <taxon>Rotifera</taxon>
        <taxon>Eurotatoria</taxon>
        <taxon>Bdelloidea</taxon>
        <taxon>Philodinida</taxon>
        <taxon>Philodinidae</taxon>
        <taxon>Didymodactylos</taxon>
    </lineage>
</organism>
<dbReference type="EMBL" id="CAJOBC010001291">
    <property type="protein sequence ID" value="CAF3669595.1"/>
    <property type="molecule type" value="Genomic_DNA"/>
</dbReference>
<dbReference type="SMART" id="SM00252">
    <property type="entry name" value="SH2"/>
    <property type="match status" value="1"/>
</dbReference>
<dbReference type="InterPro" id="IPR036028">
    <property type="entry name" value="SH3-like_dom_sf"/>
</dbReference>
<proteinExistence type="inferred from homology"/>
<feature type="region of interest" description="Disordered" evidence="13">
    <location>
        <begin position="854"/>
        <end position="874"/>
    </location>
</feature>
<dbReference type="SUPFAM" id="SSF55550">
    <property type="entry name" value="SH2 domain"/>
    <property type="match status" value="1"/>
</dbReference>
<accession>A0A813YGG0</accession>
<evidence type="ECO:0000256" key="6">
    <source>
        <dbReference type="ARBA" id="ARBA00022840"/>
    </source>
</evidence>
<evidence type="ECO:0000256" key="9">
    <source>
        <dbReference type="ARBA" id="ARBA00051245"/>
    </source>
</evidence>
<feature type="domain" description="SH3" evidence="15">
    <location>
        <begin position="144"/>
        <end position="205"/>
    </location>
</feature>
<dbReference type="GO" id="GO:0005524">
    <property type="term" value="F:ATP binding"/>
    <property type="evidence" value="ECO:0007669"/>
    <property type="project" value="UniProtKB-KW"/>
</dbReference>
<feature type="domain" description="SH2" evidence="14">
    <location>
        <begin position="211"/>
        <end position="301"/>
    </location>
</feature>
<evidence type="ECO:0000313" key="17">
    <source>
        <dbReference type="EMBL" id="CAF0883990.1"/>
    </source>
</evidence>
<evidence type="ECO:0000259" key="14">
    <source>
        <dbReference type="PROSITE" id="PS50001"/>
    </source>
</evidence>
<evidence type="ECO:0000259" key="16">
    <source>
        <dbReference type="PROSITE" id="PS50011"/>
    </source>
</evidence>
<dbReference type="Pfam" id="PF07714">
    <property type="entry name" value="PK_Tyr_Ser-Thr"/>
    <property type="match status" value="1"/>
</dbReference>
<name>A0A813YGG0_9BILA</name>
<comment type="similarity">
    <text evidence="12">Belongs to the protein kinase superfamily. Tyr protein kinase family.</text>
</comment>
<dbReference type="Pfam" id="PF00017">
    <property type="entry name" value="SH2"/>
    <property type="match status" value="1"/>
</dbReference>
<evidence type="ECO:0000256" key="10">
    <source>
        <dbReference type="PROSITE-ProRule" id="PRU00191"/>
    </source>
</evidence>
<feature type="region of interest" description="Disordered" evidence="13">
    <location>
        <begin position="701"/>
        <end position="761"/>
    </location>
</feature>
<evidence type="ECO:0000256" key="3">
    <source>
        <dbReference type="ARBA" id="ARBA00022679"/>
    </source>
</evidence>
<dbReference type="CDD" id="cd09935">
    <property type="entry name" value="SH2_ABL"/>
    <property type="match status" value="1"/>
</dbReference>
<dbReference type="PROSITE" id="PS50011">
    <property type="entry name" value="PROTEIN_KINASE_DOM"/>
    <property type="match status" value="1"/>
</dbReference>
<comment type="catalytic activity">
    <reaction evidence="9 12">
        <text>L-tyrosyl-[protein] + ATP = O-phospho-L-tyrosyl-[protein] + ADP + H(+)</text>
        <dbReference type="Rhea" id="RHEA:10596"/>
        <dbReference type="Rhea" id="RHEA-COMP:10136"/>
        <dbReference type="Rhea" id="RHEA-COMP:20101"/>
        <dbReference type="ChEBI" id="CHEBI:15378"/>
        <dbReference type="ChEBI" id="CHEBI:30616"/>
        <dbReference type="ChEBI" id="CHEBI:46858"/>
        <dbReference type="ChEBI" id="CHEBI:61978"/>
        <dbReference type="ChEBI" id="CHEBI:456216"/>
        <dbReference type="EC" id="2.7.10.2"/>
    </reaction>
</comment>
<sequence length="1085" mass="121289">MGNQNGRESRSSPSLKSRRSISKPFLNLSSHTESPLLPSSCLTIHSNTILDDISVHSQGSFRVTPGGTLAHSPFNNNSNNNQDFILTSDKRWLSRELLSQCETTSTTSSSFVSGCHLHHNHHLSNDYVLSSSSAILSNDQSLCCSQNVYIALHAFQGSDDKQLTLTVGDHLTIIGCNNNNEWCEVKNIRGETGWVPNSFIRPLDSLDRHSWFHGKVSRCEAEYLLTQGINGSFLVRDSETVPGQLSISVRYEERIYHYRINKDEHGQYYVSTEFRFQSLQQLIYHHSTKTDGLVHLLLYPISKQKNQPPLFKIDDKWEIARSEIIMQCKEGGGQYGDVYKALWKRYNKIVAVKTLKETMNVTDFIDEACVMKEMKHPNLVQLLGVVTLEPPYYIITEFMPYGCLLDYLKKHPRSELTSTVLMYMAGQIGSGMTYLEQKNFIHRDLAARNCLVGENHLVKVGDFGLARLIQCENHYTAKLGAKFPIKWTAPEGLAFNQFSTKSDVWSFGILLYEIATYGSSPYPGVDLSDVYHLLETGCRMPSPEGCPADVYNLMQKCWRWKPEERPTFKEIHAELDCMTCVGFHNQENGTCKVVDFGSSAQRLRLTIPPPKPPARTCSFKDAMNVTPPPPPTSAHRSLLSRFFPLSLTGQPSSTSTINHHIDQTIFEHPSDLNNTNGPVSLSLLSSQQEAANQLNLIITSQNNDKLRGDRPRNMNPEARLSTFSSKKQLATMQNSTSTTFSPPMSTTINNNLSSKENHQQQANCDNLQRSITSNNGMLPSETDTMTTAKYTRGELGKNDKLNKKANRIESNTSIDKTSSSNKFSGNIRSAENNPSSDTFTPEFCRINLRRTTGLPPTKIVSSSSSSASSSSGDAKIDVKTDTLTTSCPPGTLAFEKNVIETTLPTVENAIRLFSEYASSRCQDSSKQISTSAINTCVGTENNQTDTMRSLLECVQLLMKHLRQIHKIRRAKVSSSITIDDETVVLTKENISNKNSITTSTITFVNDLNHFGERICQIKVSPQIAFRLREYVQQIRDAATQLLSTVTNDDSAIASTASTVSTSDEDVTLTKLTRLLQDIKRLLDKL</sequence>
<dbReference type="InterPro" id="IPR008266">
    <property type="entry name" value="Tyr_kinase_AS"/>
</dbReference>
<keyword evidence="5 12" id="KW-0418">Kinase</keyword>
<keyword evidence="1 11" id="KW-0728">SH3 domain</keyword>
<protein>
    <recommendedName>
        <fullName evidence="12">Tyrosine-protein kinase</fullName>
        <ecNumber evidence="12">2.7.10.2</ecNumber>
    </recommendedName>
</protein>
<dbReference type="Proteomes" id="UP000663829">
    <property type="component" value="Unassembled WGS sequence"/>
</dbReference>
<dbReference type="EC" id="2.7.10.2" evidence="12"/>
<dbReference type="Gene3D" id="3.30.505.10">
    <property type="entry name" value="SH2 domain"/>
    <property type="match status" value="1"/>
</dbReference>
<feature type="compositionally biased region" description="Polar residues" evidence="13">
    <location>
        <begin position="721"/>
        <end position="734"/>
    </location>
</feature>
<keyword evidence="7 10" id="KW-0727">SH2 domain</keyword>
<dbReference type="Pfam" id="PF00018">
    <property type="entry name" value="SH3_1"/>
    <property type="match status" value="1"/>
</dbReference>
<keyword evidence="6 12" id="KW-0067">ATP-binding</keyword>
<dbReference type="SMART" id="SM00219">
    <property type="entry name" value="TyrKc"/>
    <property type="match status" value="1"/>
</dbReference>
<keyword evidence="19" id="KW-1185">Reference proteome</keyword>
<evidence type="ECO:0000313" key="18">
    <source>
        <dbReference type="EMBL" id="CAF3669595.1"/>
    </source>
</evidence>
<keyword evidence="4 12" id="KW-0547">Nucleotide-binding</keyword>
<dbReference type="InterPro" id="IPR036860">
    <property type="entry name" value="SH2_dom_sf"/>
</dbReference>
<evidence type="ECO:0000259" key="15">
    <source>
        <dbReference type="PROSITE" id="PS50002"/>
    </source>
</evidence>
<evidence type="ECO:0000256" key="5">
    <source>
        <dbReference type="ARBA" id="ARBA00022777"/>
    </source>
</evidence>
<keyword evidence="2" id="KW-0597">Phosphoprotein</keyword>
<feature type="compositionally biased region" description="Low complexity" evidence="13">
    <location>
        <begin position="735"/>
        <end position="747"/>
    </location>
</feature>
<dbReference type="SMART" id="SM00326">
    <property type="entry name" value="SH3"/>
    <property type="match status" value="1"/>
</dbReference>
<dbReference type="FunFam" id="1.10.510.10:FF:000554">
    <property type="entry name" value="Predicted protein"/>
    <property type="match status" value="1"/>
</dbReference>
<feature type="region of interest" description="Disordered" evidence="13">
    <location>
        <begin position="790"/>
        <end position="841"/>
    </location>
</feature>
<evidence type="ECO:0000256" key="13">
    <source>
        <dbReference type="SAM" id="MobiDB-lite"/>
    </source>
</evidence>
<evidence type="ECO:0000256" key="2">
    <source>
        <dbReference type="ARBA" id="ARBA00022553"/>
    </source>
</evidence>
<dbReference type="Gene3D" id="1.10.510.10">
    <property type="entry name" value="Transferase(Phosphotransferase) domain 1"/>
    <property type="match status" value="1"/>
</dbReference>
<feature type="region of interest" description="Disordered" evidence="13">
    <location>
        <begin position="1"/>
        <end position="20"/>
    </location>
</feature>
<dbReference type="OrthoDB" id="98077at2759"/>
<evidence type="ECO:0000313" key="19">
    <source>
        <dbReference type="Proteomes" id="UP000663829"/>
    </source>
</evidence>
<evidence type="ECO:0000256" key="8">
    <source>
        <dbReference type="ARBA" id="ARBA00023137"/>
    </source>
</evidence>
<feature type="domain" description="Protein kinase" evidence="16">
    <location>
        <begin position="324"/>
        <end position="575"/>
    </location>
</feature>
<dbReference type="PROSITE" id="PS00109">
    <property type="entry name" value="PROTEIN_KINASE_TYR"/>
    <property type="match status" value="1"/>
</dbReference>
<dbReference type="EMBL" id="CAJNOQ010001291">
    <property type="protein sequence ID" value="CAF0883990.1"/>
    <property type="molecule type" value="Genomic_DNA"/>
</dbReference>
<dbReference type="FunFam" id="3.30.200.20:FF:000037">
    <property type="entry name" value="Tyrosine-protein kinase"/>
    <property type="match status" value="1"/>
</dbReference>
<keyword evidence="8 12" id="KW-0829">Tyrosine-protein kinase</keyword>
<dbReference type="InterPro" id="IPR035837">
    <property type="entry name" value="ABL_SH2"/>
</dbReference>
<dbReference type="SUPFAM" id="SSF56112">
    <property type="entry name" value="Protein kinase-like (PK-like)"/>
    <property type="match status" value="1"/>
</dbReference>
<evidence type="ECO:0000256" key="4">
    <source>
        <dbReference type="ARBA" id="ARBA00022741"/>
    </source>
</evidence>
<evidence type="ECO:0000256" key="7">
    <source>
        <dbReference type="ARBA" id="ARBA00022999"/>
    </source>
</evidence>
<feature type="compositionally biased region" description="Polar residues" evidence="13">
    <location>
        <begin position="748"/>
        <end position="761"/>
    </location>
</feature>
<dbReference type="InterPro" id="IPR000719">
    <property type="entry name" value="Prot_kinase_dom"/>
</dbReference>
<dbReference type="AlphaFoldDB" id="A0A813YGG0"/>
<feature type="compositionally biased region" description="Polar residues" evidence="13">
    <location>
        <begin position="808"/>
        <end position="839"/>
    </location>
</feature>
<dbReference type="PROSITE" id="PS50002">
    <property type="entry name" value="SH3"/>
    <property type="match status" value="1"/>
</dbReference>
<dbReference type="SUPFAM" id="SSF50044">
    <property type="entry name" value="SH3-domain"/>
    <property type="match status" value="1"/>
</dbReference>
<dbReference type="Gene3D" id="2.30.30.40">
    <property type="entry name" value="SH3 Domains"/>
    <property type="match status" value="1"/>
</dbReference>
<dbReference type="InterPro" id="IPR001245">
    <property type="entry name" value="Ser-Thr/Tyr_kinase_cat_dom"/>
</dbReference>
<dbReference type="Proteomes" id="UP000681722">
    <property type="component" value="Unassembled WGS sequence"/>
</dbReference>
<reference evidence="17" key="1">
    <citation type="submission" date="2021-02" db="EMBL/GenBank/DDBJ databases">
        <authorList>
            <person name="Nowell W R."/>
        </authorList>
    </citation>
    <scope>NUCLEOTIDE SEQUENCE</scope>
</reference>
<dbReference type="InterPro" id="IPR050198">
    <property type="entry name" value="Non-receptor_tyrosine_kinases"/>
</dbReference>
<dbReference type="PRINTS" id="PR00109">
    <property type="entry name" value="TYRKINASE"/>
</dbReference>
<evidence type="ECO:0000256" key="12">
    <source>
        <dbReference type="RuleBase" id="RU362096"/>
    </source>
</evidence>